<dbReference type="EMBL" id="CP062916">
    <property type="protein sequence ID" value="QPF09773.1"/>
    <property type="molecule type" value="Genomic_DNA"/>
</dbReference>
<dbReference type="SUPFAM" id="SSF53448">
    <property type="entry name" value="Nucleotide-diphospho-sugar transferases"/>
    <property type="match status" value="1"/>
</dbReference>
<protein>
    <recommendedName>
        <fullName evidence="3">Glycosyl transferase family 2</fullName>
    </recommendedName>
</protein>
<evidence type="ECO:0008006" key="3">
    <source>
        <dbReference type="Google" id="ProtNLM"/>
    </source>
</evidence>
<gene>
    <name evidence="1" type="ORF">IMO34_04925</name>
</gene>
<reference evidence="1 2" key="1">
    <citation type="submission" date="2020-10" db="EMBL/GenBank/DDBJ databases">
        <title>Resistance determinants and their genetic context in bacteria from a longitudinal study of pigs reared under conventional and antibiotic-free husbandry practices.</title>
        <authorList>
            <person name="Poulin-Laprade D."/>
            <person name="Brouard J.-S."/>
            <person name="Gagnon N."/>
            <person name="Turcotte A."/>
            <person name="Langlois A."/>
            <person name="Matte J.J."/>
            <person name="Carrillo C.D."/>
            <person name="Zaheer R."/>
            <person name="McAllister T."/>
            <person name="Topp E."/>
            <person name="Talbot G."/>
        </authorList>
    </citation>
    <scope>NUCLEOTIDE SEQUENCE [LARGE SCALE GENOMIC DNA]</scope>
    <source>
        <strain evidence="1 2">Res13-Abat-PEB01-P1-04-A</strain>
    </source>
</reference>
<evidence type="ECO:0000313" key="2">
    <source>
        <dbReference type="Proteomes" id="UP000594500"/>
    </source>
</evidence>
<organism evidence="1 2">
    <name type="scientific">Raoultella terrigena</name>
    <name type="common">Klebsiella terrigena</name>
    <dbReference type="NCBI Taxonomy" id="577"/>
    <lineage>
        <taxon>Bacteria</taxon>
        <taxon>Pseudomonadati</taxon>
        <taxon>Pseudomonadota</taxon>
        <taxon>Gammaproteobacteria</taxon>
        <taxon>Enterobacterales</taxon>
        <taxon>Enterobacteriaceae</taxon>
        <taxon>Klebsiella/Raoultella group</taxon>
        <taxon>Raoultella</taxon>
    </lineage>
</organism>
<dbReference type="Proteomes" id="UP000594500">
    <property type="component" value="Chromosome"/>
</dbReference>
<dbReference type="InterPro" id="IPR029044">
    <property type="entry name" value="Nucleotide-diphossugar_trans"/>
</dbReference>
<accession>A0AAQ0BNQ8</accession>
<name>A0AAQ0BNQ8_RAOTE</name>
<evidence type="ECO:0000313" key="1">
    <source>
        <dbReference type="EMBL" id="QPF09773.1"/>
    </source>
</evidence>
<dbReference type="AlphaFoldDB" id="A0AAQ0BNQ8"/>
<dbReference type="RefSeq" id="WP_195710439.1">
    <property type="nucleotide sequence ID" value="NZ_CP062916.1"/>
</dbReference>
<sequence length="240" mass="27631">MKIGIYCTVRNSEFSLALAALNYAALSEYVFNIAILITDIDPDKPRKLSNKITLYSYDFGSGYSVSVENGGYDQIAARNFLLEKLSDTDVDWLMMHDADDVYLHDYYCFVSNECMTADAVTCSCFSLRPGPEICIPQEKERYIRGKTLYDPHTRIWKKNLNLRYDKSEGVEKYFANYSRHCGVMFPEGINIISTDGVYHFHLHALLNKRHSEKISAYSRQCILLPESIDNYLKKNSQLFS</sequence>
<proteinExistence type="predicted"/>